<dbReference type="CDD" id="cd09917">
    <property type="entry name" value="F-box_SF"/>
    <property type="match status" value="1"/>
</dbReference>
<dbReference type="AlphaFoldDB" id="A0AAD5GVW6"/>
<dbReference type="PANTHER" id="PTHR14939">
    <property type="entry name" value="F-BOX ONLY PROTEIN 22"/>
    <property type="match status" value="1"/>
</dbReference>
<dbReference type="Pfam" id="PF00646">
    <property type="entry name" value="F-box"/>
    <property type="match status" value="1"/>
</dbReference>
<dbReference type="Proteomes" id="UP001206925">
    <property type="component" value="Unassembled WGS sequence"/>
</dbReference>
<accession>A0AAD5GVW6</accession>
<dbReference type="SUPFAM" id="SSF81383">
    <property type="entry name" value="F-box domain"/>
    <property type="match status" value="1"/>
</dbReference>
<feature type="domain" description="F-box" evidence="1">
    <location>
        <begin position="8"/>
        <end position="41"/>
    </location>
</feature>
<evidence type="ECO:0000313" key="2">
    <source>
        <dbReference type="EMBL" id="KAI7753673.1"/>
    </source>
</evidence>
<comment type="caution">
    <text evidence="2">The sequence shown here is derived from an EMBL/GenBank/DDBJ whole genome shotgun (WGS) entry which is preliminary data.</text>
</comment>
<protein>
    <recommendedName>
        <fullName evidence="1">F-box domain-containing protein</fullName>
    </recommendedName>
</protein>
<reference evidence="2" key="1">
    <citation type="submission" date="2022-06" db="EMBL/GenBank/DDBJ databases">
        <title>Uncovering the hologenomic basis of an extraordinary plant invasion.</title>
        <authorList>
            <person name="Bieker V.C."/>
            <person name="Martin M.D."/>
            <person name="Gilbert T."/>
            <person name="Hodgins K."/>
            <person name="Battlay P."/>
            <person name="Petersen B."/>
            <person name="Wilson J."/>
        </authorList>
    </citation>
    <scope>NUCLEOTIDE SEQUENCE</scope>
    <source>
        <strain evidence="2">AA19_3_7</strain>
        <tissue evidence="2">Leaf</tissue>
    </source>
</reference>
<dbReference type="EMBL" id="JAMZMK010005359">
    <property type="protein sequence ID" value="KAI7753673.1"/>
    <property type="molecule type" value="Genomic_DNA"/>
</dbReference>
<dbReference type="GO" id="GO:0032436">
    <property type="term" value="P:positive regulation of proteasomal ubiquitin-dependent protein catabolic process"/>
    <property type="evidence" value="ECO:0007669"/>
    <property type="project" value="TreeGrafter"/>
</dbReference>
<gene>
    <name evidence="2" type="ORF">M8C21_015815</name>
</gene>
<dbReference type="InterPro" id="IPR001810">
    <property type="entry name" value="F-box_dom"/>
</dbReference>
<keyword evidence="3" id="KW-1185">Reference proteome</keyword>
<dbReference type="GO" id="GO:0000209">
    <property type="term" value="P:protein polyubiquitination"/>
    <property type="evidence" value="ECO:0007669"/>
    <property type="project" value="TreeGrafter"/>
</dbReference>
<organism evidence="2 3">
    <name type="scientific">Ambrosia artemisiifolia</name>
    <name type="common">Common ragweed</name>
    <dbReference type="NCBI Taxonomy" id="4212"/>
    <lineage>
        <taxon>Eukaryota</taxon>
        <taxon>Viridiplantae</taxon>
        <taxon>Streptophyta</taxon>
        <taxon>Embryophyta</taxon>
        <taxon>Tracheophyta</taxon>
        <taxon>Spermatophyta</taxon>
        <taxon>Magnoliopsida</taxon>
        <taxon>eudicotyledons</taxon>
        <taxon>Gunneridae</taxon>
        <taxon>Pentapetalae</taxon>
        <taxon>asterids</taxon>
        <taxon>campanulids</taxon>
        <taxon>Asterales</taxon>
        <taxon>Asteraceae</taxon>
        <taxon>Asteroideae</taxon>
        <taxon>Heliantheae alliance</taxon>
        <taxon>Heliantheae</taxon>
        <taxon>Ambrosia</taxon>
    </lineage>
</organism>
<evidence type="ECO:0000313" key="3">
    <source>
        <dbReference type="Proteomes" id="UP001206925"/>
    </source>
</evidence>
<sequence length="353" mass="38593">MASPTTIDHLGMDLLHNILARLSSIDFASADCVSRSWNHVCGRILCRPKLSSACSFNQSLQVAVEEVVNKVLSERIRPHFAIASVGTRFHIKFNIEEAHKLITAKLGSKVPLITNCSPGIIGRDVNSGEFKEASRAYGDTSITDEFDRSLVQERAKGGIMLTVGFLPGLKVKLIKLAKEDLTSQDARAYSKKFINDIREFSASISGCQSPAAIMMFSEPLQGVIDVMEKVDHAMSPETVIVGDYGYRFHSDTESLNNITATKERVSAVVALVFVMDRTKPLDPATALSSIANVSNHLRSFKQERTAAGDKREVFGGFIFTSYDRSDFRKPNVNSSPFLDNFPSATLGGILGGP</sequence>
<name>A0AAD5GVW6_AMBAR</name>
<evidence type="ECO:0000259" key="1">
    <source>
        <dbReference type="Pfam" id="PF00646"/>
    </source>
</evidence>
<dbReference type="PANTHER" id="PTHR14939:SF5">
    <property type="entry name" value="F-BOX ONLY PROTEIN 22"/>
    <property type="match status" value="1"/>
</dbReference>
<feature type="non-terminal residue" evidence="2">
    <location>
        <position position="1"/>
    </location>
</feature>
<proteinExistence type="predicted"/>
<dbReference type="InterPro" id="IPR036047">
    <property type="entry name" value="F-box-like_dom_sf"/>
</dbReference>